<evidence type="ECO:0000313" key="9">
    <source>
        <dbReference type="Proteomes" id="UP000011723"/>
    </source>
</evidence>
<evidence type="ECO:0000256" key="2">
    <source>
        <dbReference type="ARBA" id="ARBA00022448"/>
    </source>
</evidence>
<dbReference type="SUPFAM" id="SSF54862">
    <property type="entry name" value="4Fe-4S ferredoxins"/>
    <property type="match status" value="1"/>
</dbReference>
<dbReference type="PANTHER" id="PTHR36923:SF3">
    <property type="entry name" value="FERREDOXIN"/>
    <property type="match status" value="1"/>
</dbReference>
<evidence type="ECO:0000256" key="1">
    <source>
        <dbReference type="ARBA" id="ARBA00001927"/>
    </source>
</evidence>
<dbReference type="HOGENOM" id="CLU_139698_6_0_11"/>
<evidence type="ECO:0008006" key="10">
    <source>
        <dbReference type="Google" id="ProtNLM"/>
    </source>
</evidence>
<dbReference type="Proteomes" id="UP000011723">
    <property type="component" value="Chromosome"/>
</dbReference>
<dbReference type="Gene3D" id="3.30.70.20">
    <property type="match status" value="1"/>
</dbReference>
<dbReference type="STRING" id="1121362.A605_00855"/>
<evidence type="ECO:0000313" key="8">
    <source>
        <dbReference type="EMBL" id="AGF71187.1"/>
    </source>
</evidence>
<dbReference type="OrthoDB" id="9803319at2"/>
<dbReference type="AlphaFoldDB" id="M1NNW0"/>
<keyword evidence="9" id="KW-1185">Reference proteome</keyword>
<dbReference type="RefSeq" id="WP_015399611.1">
    <property type="nucleotide sequence ID" value="NC_020302.1"/>
</dbReference>
<dbReference type="GO" id="GO:0046872">
    <property type="term" value="F:metal ion binding"/>
    <property type="evidence" value="ECO:0007669"/>
    <property type="project" value="UniProtKB-KW"/>
</dbReference>
<dbReference type="PANTHER" id="PTHR36923">
    <property type="entry name" value="FERREDOXIN"/>
    <property type="match status" value="1"/>
</dbReference>
<dbReference type="GO" id="GO:0051538">
    <property type="term" value="F:3 iron, 4 sulfur cluster binding"/>
    <property type="evidence" value="ECO:0007669"/>
    <property type="project" value="UniProtKB-KW"/>
</dbReference>
<keyword evidence="6" id="KW-0411">Iron-sulfur</keyword>
<sequence length="76" mass="8203">MKVTVNYDTCIASGNCGYIAPNVFRNLDEHGGFVSLINEHPPESEWPGARRAERLCPSATIRTEGEVGPDDTADPG</sequence>
<keyword evidence="3" id="KW-0479">Metal-binding</keyword>
<evidence type="ECO:0000256" key="3">
    <source>
        <dbReference type="ARBA" id="ARBA00022723"/>
    </source>
</evidence>
<reference evidence="8 9" key="1">
    <citation type="journal article" date="2012" name="Stand. Genomic Sci.">
        <title>Genome sequence of the halotolerant bacterium Corynebacterium halotolerans type strain YIM 70093(T) (= DSM 44683(T)).</title>
        <authorList>
            <person name="Ruckert C."/>
            <person name="Albersmeier A."/>
            <person name="Al-Dilaimi A."/>
            <person name="Niehaus K."/>
            <person name="Szczepanowski R."/>
            <person name="Kalinowski J."/>
        </authorList>
    </citation>
    <scope>NUCLEOTIDE SEQUENCE [LARGE SCALE GENOMIC DNA]</scope>
    <source>
        <strain evidence="8">YIM 70093</strain>
    </source>
</reference>
<accession>M1NNW0</accession>
<name>M1NNW0_9CORY</name>
<dbReference type="Pfam" id="PF13370">
    <property type="entry name" value="Fer4_13"/>
    <property type="match status" value="1"/>
</dbReference>
<keyword evidence="4" id="KW-0249">Electron transport</keyword>
<comment type="cofactor">
    <cofactor evidence="1">
        <name>[3Fe-4S] cluster</name>
        <dbReference type="ChEBI" id="CHEBI:21137"/>
    </cofactor>
</comment>
<dbReference type="PATRIC" id="fig|1121362.3.peg.162"/>
<evidence type="ECO:0000256" key="6">
    <source>
        <dbReference type="ARBA" id="ARBA00023014"/>
    </source>
</evidence>
<keyword evidence="7" id="KW-0003">3Fe-4S</keyword>
<organism evidence="8 9">
    <name type="scientific">Corynebacterium halotolerans YIM 70093 = DSM 44683</name>
    <dbReference type="NCBI Taxonomy" id="1121362"/>
    <lineage>
        <taxon>Bacteria</taxon>
        <taxon>Bacillati</taxon>
        <taxon>Actinomycetota</taxon>
        <taxon>Actinomycetes</taxon>
        <taxon>Mycobacteriales</taxon>
        <taxon>Corynebacteriaceae</taxon>
        <taxon>Corynebacterium</taxon>
    </lineage>
</organism>
<evidence type="ECO:0000256" key="4">
    <source>
        <dbReference type="ARBA" id="ARBA00022982"/>
    </source>
</evidence>
<protein>
    <recommendedName>
        <fullName evidence="10">Ferredoxin</fullName>
    </recommendedName>
</protein>
<gene>
    <name evidence="8" type="ORF">A605_00855</name>
</gene>
<keyword evidence="2" id="KW-0813">Transport</keyword>
<proteinExistence type="predicted"/>
<dbReference type="KEGG" id="chn:A605_00855"/>
<dbReference type="EMBL" id="CP003697">
    <property type="protein sequence ID" value="AGF71187.1"/>
    <property type="molecule type" value="Genomic_DNA"/>
</dbReference>
<keyword evidence="5" id="KW-0408">Iron</keyword>
<evidence type="ECO:0000256" key="7">
    <source>
        <dbReference type="ARBA" id="ARBA00023291"/>
    </source>
</evidence>
<dbReference type="eggNOG" id="COG1141">
    <property type="taxonomic scope" value="Bacteria"/>
</dbReference>
<dbReference type="InterPro" id="IPR051269">
    <property type="entry name" value="Fe-S_cluster_ET"/>
</dbReference>
<evidence type="ECO:0000256" key="5">
    <source>
        <dbReference type="ARBA" id="ARBA00023004"/>
    </source>
</evidence>